<dbReference type="EMBL" id="KF938901">
    <property type="protein sequence ID" value="AHL67600.1"/>
    <property type="molecule type" value="Genomic_DNA"/>
</dbReference>
<evidence type="ECO:0000313" key="2">
    <source>
        <dbReference type="Proteomes" id="UP000110868"/>
    </source>
</evidence>
<dbReference type="InterPro" id="IPR012337">
    <property type="entry name" value="RNaseH-like_sf"/>
</dbReference>
<protein>
    <submittedName>
        <fullName evidence="1">RuvC-like Holliday junction resolvase</fullName>
    </submittedName>
</protein>
<gene>
    <name evidence="1" type="ORF">AMIV_109</name>
</gene>
<keyword evidence="2" id="KW-1185">Reference proteome</keyword>
<dbReference type="Gene3D" id="3.30.420.10">
    <property type="entry name" value="Ribonuclease H-like superfamily/Ribonuclease H"/>
    <property type="match status" value="1"/>
</dbReference>
<dbReference type="SUPFAM" id="SSF53098">
    <property type="entry name" value="Ribonuclease H-like"/>
    <property type="match status" value="1"/>
</dbReference>
<sequence length="200" mass="23292">MIAAFDIGIKNFAFAVYNEGEYILLKNNNLDEEHVTKTELNKHKKTDLAEIMKTLKIECEPKMNKNKMVDLIQKKKGKIKKKDVGISLFGVMDDYKDVWEKCDVFLIERQMMVNRSALKLSHFLEAYLKMHFAEKKILNYSASCKTKKLGAERLKSKAERKKWTIQFVSHLLTGDNLKMFQSLPKKDDIADVVCMIESYK</sequence>
<reference evidence="1 2" key="1">
    <citation type="submission" date="2013-12" db="EMBL/GenBank/DDBJ databases">
        <authorList>
            <person name="Tong Y."/>
            <person name="Zhang J."/>
            <person name="Huang Y."/>
            <person name="Li S."/>
            <person name="Pei G."/>
            <person name="Zhang Z."/>
            <person name="Mi Z."/>
            <person name="An X."/>
        </authorList>
    </citation>
    <scope>NUCLEOTIDE SEQUENCE [LARGE SCALE GENOMIC DNA]</scope>
    <source>
        <strain evidence="1">AMIV</strain>
    </source>
</reference>
<dbReference type="GO" id="GO:0003676">
    <property type="term" value="F:nucleic acid binding"/>
    <property type="evidence" value="ECO:0007669"/>
    <property type="project" value="InterPro"/>
</dbReference>
<accession>W8QE71</accession>
<organism evidence="1 2">
    <name type="scientific">Chloriridovirus anopheles1</name>
    <dbReference type="NCBI Taxonomy" id="1465751"/>
    <lineage>
        <taxon>Viruses</taxon>
        <taxon>Varidnaviria</taxon>
        <taxon>Bamfordvirae</taxon>
        <taxon>Nucleocytoviricota</taxon>
        <taxon>Megaviricetes</taxon>
        <taxon>Pimascovirales</taxon>
        <taxon>Pimascovirales incertae sedis</taxon>
        <taxon>Iridoviridae</taxon>
        <taxon>Betairidovirinae</taxon>
        <taxon>Chloriridovirus</taxon>
    </lineage>
</organism>
<dbReference type="RefSeq" id="YP_009021184.1">
    <property type="nucleotide sequence ID" value="NC_023848.1"/>
</dbReference>
<dbReference type="KEGG" id="vg:18938270"/>
<name>W8QE71_9VIRU</name>
<dbReference type="OrthoDB" id="15522at10239"/>
<dbReference type="GeneID" id="18938270"/>
<dbReference type="Proteomes" id="UP000110868">
    <property type="component" value="Segment"/>
</dbReference>
<dbReference type="InterPro" id="IPR036397">
    <property type="entry name" value="RNaseH_sf"/>
</dbReference>
<evidence type="ECO:0000313" key="1">
    <source>
        <dbReference type="EMBL" id="AHL67600.1"/>
    </source>
</evidence>
<proteinExistence type="predicted"/>